<keyword evidence="2" id="KW-0413">Isomerase</keyword>
<dbReference type="GO" id="GO:0008830">
    <property type="term" value="F:dTDP-4-dehydrorhamnose 3,5-epimerase activity"/>
    <property type="evidence" value="ECO:0007669"/>
    <property type="project" value="UniProtKB-EC"/>
</dbReference>
<name>A0A6J4P2U7_9ACTN</name>
<feature type="non-terminal residue" evidence="2">
    <location>
        <position position="189"/>
    </location>
</feature>
<feature type="compositionally biased region" description="Pro residues" evidence="1">
    <location>
        <begin position="61"/>
        <end position="70"/>
    </location>
</feature>
<proteinExistence type="predicted"/>
<dbReference type="EC" id="5.1.3.13" evidence="2"/>
<evidence type="ECO:0000256" key="1">
    <source>
        <dbReference type="SAM" id="MobiDB-lite"/>
    </source>
</evidence>
<feature type="region of interest" description="Disordered" evidence="1">
    <location>
        <begin position="1"/>
        <end position="120"/>
    </location>
</feature>
<accession>A0A6J4P2U7</accession>
<reference evidence="2" key="1">
    <citation type="submission" date="2020-02" db="EMBL/GenBank/DDBJ databases">
        <authorList>
            <person name="Meier V. D."/>
        </authorList>
    </citation>
    <scope>NUCLEOTIDE SEQUENCE</scope>
    <source>
        <strain evidence="2">AVDCRST_MAG22</strain>
    </source>
</reference>
<feature type="region of interest" description="Disordered" evidence="1">
    <location>
        <begin position="150"/>
        <end position="189"/>
    </location>
</feature>
<gene>
    <name evidence="2" type="ORF">AVDCRST_MAG22-1444</name>
</gene>
<feature type="compositionally biased region" description="Basic and acidic residues" evidence="1">
    <location>
        <begin position="150"/>
        <end position="164"/>
    </location>
</feature>
<sequence>ERDRDGPAGRPDPGAQSLRRRPRLLYGVLERPPLRGRRHPGSGAALCAGQPLLLRPRRPARPPLPEPPAPGQARLRPQGRGLRRRGGHPRGLPNLRPVDGRDPLRGEQAPVLGPPRLCPRLRRDGRGRALLLQVHRLLRPRARRLYPLERPGDRHTLARREPHPLRQGLLGPAPIGHARRVAPHLPGGL</sequence>
<protein>
    <submittedName>
        <fullName evidence="2">dTDP-4-dehydrorhamnose 3,5-epimerase</fullName>
        <ecNumber evidence="2">5.1.3.13</ecNumber>
    </submittedName>
</protein>
<organism evidence="2">
    <name type="scientific">uncultured Rubrobacteraceae bacterium</name>
    <dbReference type="NCBI Taxonomy" id="349277"/>
    <lineage>
        <taxon>Bacteria</taxon>
        <taxon>Bacillati</taxon>
        <taxon>Actinomycetota</taxon>
        <taxon>Rubrobacteria</taxon>
        <taxon>Rubrobacterales</taxon>
        <taxon>Rubrobacteraceae</taxon>
        <taxon>environmental samples</taxon>
    </lineage>
</organism>
<evidence type="ECO:0000313" key="2">
    <source>
        <dbReference type="EMBL" id="CAA9404296.1"/>
    </source>
</evidence>
<feature type="non-terminal residue" evidence="2">
    <location>
        <position position="1"/>
    </location>
</feature>
<dbReference type="AlphaFoldDB" id="A0A6J4P2U7"/>
<dbReference type="EMBL" id="CADCUV010000059">
    <property type="protein sequence ID" value="CAA9404296.1"/>
    <property type="molecule type" value="Genomic_DNA"/>
</dbReference>